<keyword evidence="4" id="KW-1133">Transmembrane helix</keyword>
<dbReference type="SUPFAM" id="SSF47384">
    <property type="entry name" value="Homodimeric domain of signal transducing histidine kinase"/>
    <property type="match status" value="1"/>
</dbReference>
<dbReference type="Pfam" id="PF07494">
    <property type="entry name" value="Reg_prop"/>
    <property type="match status" value="6"/>
</dbReference>
<keyword evidence="3" id="KW-0597">Phosphoprotein</keyword>
<feature type="domain" description="Two component regulator three Y" evidence="5">
    <location>
        <begin position="719"/>
        <end position="781"/>
    </location>
</feature>
<organism evidence="6 7">
    <name type="scientific">Clostridium celatum DSM 1785</name>
    <dbReference type="NCBI Taxonomy" id="545697"/>
    <lineage>
        <taxon>Bacteria</taxon>
        <taxon>Bacillati</taxon>
        <taxon>Bacillota</taxon>
        <taxon>Clostridia</taxon>
        <taxon>Eubacteriales</taxon>
        <taxon>Clostridiaceae</taxon>
        <taxon>Clostridium</taxon>
    </lineage>
</organism>
<dbReference type="GO" id="GO:0000155">
    <property type="term" value="F:phosphorelay sensor kinase activity"/>
    <property type="evidence" value="ECO:0007669"/>
    <property type="project" value="InterPro"/>
</dbReference>
<dbReference type="PANTHER" id="PTHR43547:SF2">
    <property type="entry name" value="HYBRID SIGNAL TRANSDUCTION HISTIDINE KINASE C"/>
    <property type="match status" value="1"/>
</dbReference>
<dbReference type="CDD" id="cd00082">
    <property type="entry name" value="HisKA"/>
    <property type="match status" value="1"/>
</dbReference>
<reference evidence="6 7" key="1">
    <citation type="submission" date="2012-05" db="EMBL/GenBank/DDBJ databases">
        <authorList>
            <person name="Weinstock G."/>
            <person name="Sodergren E."/>
            <person name="Lobos E.A."/>
            <person name="Fulton L."/>
            <person name="Fulton R."/>
            <person name="Courtney L."/>
            <person name="Fronick C."/>
            <person name="O'Laughlin M."/>
            <person name="Godfrey J."/>
            <person name="Wilson R.M."/>
            <person name="Miner T."/>
            <person name="Farmer C."/>
            <person name="Delehaunty K."/>
            <person name="Cordes M."/>
            <person name="Minx P."/>
            <person name="Tomlinson C."/>
            <person name="Chen J."/>
            <person name="Wollam A."/>
            <person name="Pepin K.H."/>
            <person name="Bhonagiri V."/>
            <person name="Zhang X."/>
            <person name="Suruliraj S."/>
            <person name="Warren W."/>
            <person name="Mitreva M."/>
            <person name="Mardis E.R."/>
            <person name="Wilson R.K."/>
        </authorList>
    </citation>
    <scope>NUCLEOTIDE SEQUENCE [LARGE SCALE GENOMIC DNA]</scope>
    <source>
        <strain evidence="6 7">DSM 1785</strain>
    </source>
</reference>
<dbReference type="OrthoDB" id="9813394at2"/>
<dbReference type="EC" id="2.7.13.3" evidence="2"/>
<dbReference type="Gene3D" id="2.60.40.10">
    <property type="entry name" value="Immunoglobulins"/>
    <property type="match status" value="1"/>
</dbReference>
<comment type="catalytic activity">
    <reaction evidence="1">
        <text>ATP + protein L-histidine = ADP + protein N-phospho-L-histidine.</text>
        <dbReference type="EC" id="2.7.13.3"/>
    </reaction>
</comment>
<dbReference type="HOGENOM" id="CLU_000445_28_2_9"/>
<evidence type="ECO:0000313" key="6">
    <source>
        <dbReference type="EMBL" id="EKY26444.1"/>
    </source>
</evidence>
<dbReference type="Proteomes" id="UP000010420">
    <property type="component" value="Unassembled WGS sequence"/>
</dbReference>
<evidence type="ECO:0000313" key="7">
    <source>
        <dbReference type="Proteomes" id="UP000010420"/>
    </source>
</evidence>
<dbReference type="PANTHER" id="PTHR43547">
    <property type="entry name" value="TWO-COMPONENT HISTIDINE KINASE"/>
    <property type="match status" value="1"/>
</dbReference>
<dbReference type="InterPro" id="IPR015943">
    <property type="entry name" value="WD40/YVTN_repeat-like_dom_sf"/>
</dbReference>
<dbReference type="eggNOG" id="COG3292">
    <property type="taxonomic scope" value="Bacteria"/>
</dbReference>
<sequence length="894" mass="103175">MNILTFKNVSASILLAEQFEKLSIYEGISNEYITSIFQDSKGYMWIGTADGLNRYDGKNVKTYNADVNRKDSLSSTYINAIEEDDRGNIWIGTNYGLDILINNTFEVIRLKDYTIENYSLGELEITDILKSNYEENIMWVGTSNGLIKINIETYEVEEFFYDKNDSDSLTNSYITCLKEDKYKRLWVGTKNGINILDENSKVIYTQTQIDNNKLFVHDIESDSFDYMWVSTKEGIIIYDINSTESKQILILSNEGLKTYNLNEDGMDKILDEKNKDIKIYNNNFIMSDSKDNIWISSSEGIKVYIKGTSKITEIKRDENNLNSISSNIITCFYEDNNGVIWVGTDRGINILNENRQFNSSMTSIGSDKAIYDKDIVSIVQHNEYVWIATKFDGVYIYNEDGILIRHLNTYDNELGFSNRYVKKMFSINNQFIIITTNKNLVAIDTKNYTYTNDVYEQAYYSELNYLYNDGKEIWTATEDNFYSYNLSSGEETYYSYKLKEFNINPGHIKYIIEDYRDENILWLGGSDTGIVKYSKKHGVIKQYLNDSSDEKSLISNKVNCITFDNFGDLWVGTNMGLSKLDIESDEFTSYTIVEGLTNNFVNSILLDEGGNLWISTNNGLNKFNIETKDIVNFTETDGVYGSQFNVNSSLICRDGTMMFGNTKGVVYFKPNEIVEPEKADDKVVIGDILIGKEKAIYDGNELILEYDDKDLSIDYFLPNYRTLDNITYEYMIEGIDSDWVYVDDNNNLSIKILKPGKYTLKIRARDGHGNLTDEAHMNIRVKNPIWKSPLACIIYVLIICAIVLYILNYVKILRKLVNQKTMKLNAQLEENKRLSEEIIDNERFKNNYFVNLSHELRTPINVISSTIQLERALSKEGSISKEKSNRYMNIISKN</sequence>
<dbReference type="Gene3D" id="2.130.10.10">
    <property type="entry name" value="YVTN repeat-like/Quinoprotein amine dehydrogenase"/>
    <property type="match status" value="3"/>
</dbReference>
<proteinExistence type="predicted"/>
<dbReference type="InterPro" id="IPR003661">
    <property type="entry name" value="HisK_dim/P_dom"/>
</dbReference>
<dbReference type="PATRIC" id="fig|545697.3.peg.1908"/>
<feature type="transmembrane region" description="Helical" evidence="4">
    <location>
        <begin position="788"/>
        <end position="810"/>
    </location>
</feature>
<dbReference type="Pfam" id="PF07495">
    <property type="entry name" value="Y_Y_Y"/>
    <property type="match status" value="1"/>
</dbReference>
<evidence type="ECO:0000256" key="2">
    <source>
        <dbReference type="ARBA" id="ARBA00012438"/>
    </source>
</evidence>
<dbReference type="InterPro" id="IPR011123">
    <property type="entry name" value="Y_Y_Y"/>
</dbReference>
<keyword evidence="4" id="KW-0472">Membrane</keyword>
<accession>L1QEM2</accession>
<name>L1QEM2_9CLOT</name>
<protein>
    <recommendedName>
        <fullName evidence="2">histidine kinase</fullName>
        <ecNumber evidence="2">2.7.13.3</ecNumber>
    </recommendedName>
</protein>
<dbReference type="AlphaFoldDB" id="L1QEM2"/>
<gene>
    <name evidence="6" type="ORF">HMPREF0216_01940</name>
</gene>
<comment type="caution">
    <text evidence="6">The sequence shown here is derived from an EMBL/GenBank/DDBJ whole genome shotgun (WGS) entry which is preliminary data.</text>
</comment>
<dbReference type="InterPro" id="IPR013783">
    <property type="entry name" value="Ig-like_fold"/>
</dbReference>
<dbReference type="STRING" id="545697.HMPREF0216_01940"/>
<keyword evidence="7" id="KW-1185">Reference proteome</keyword>
<evidence type="ECO:0000256" key="4">
    <source>
        <dbReference type="SAM" id="Phobius"/>
    </source>
</evidence>
<keyword evidence="4" id="KW-0812">Transmembrane</keyword>
<dbReference type="InterPro" id="IPR036097">
    <property type="entry name" value="HisK_dim/P_sf"/>
</dbReference>
<dbReference type="SUPFAM" id="SSF63829">
    <property type="entry name" value="Calcium-dependent phosphotriesterase"/>
    <property type="match status" value="3"/>
</dbReference>
<dbReference type="InterPro" id="IPR011110">
    <property type="entry name" value="Reg_prop"/>
</dbReference>
<dbReference type="Gene3D" id="1.10.287.130">
    <property type="match status" value="1"/>
</dbReference>
<evidence type="ECO:0000256" key="3">
    <source>
        <dbReference type="ARBA" id="ARBA00022553"/>
    </source>
</evidence>
<dbReference type="EMBL" id="AMEZ01000055">
    <property type="protein sequence ID" value="EKY26444.1"/>
    <property type="molecule type" value="Genomic_DNA"/>
</dbReference>
<evidence type="ECO:0000259" key="5">
    <source>
        <dbReference type="Pfam" id="PF07495"/>
    </source>
</evidence>
<evidence type="ECO:0000256" key="1">
    <source>
        <dbReference type="ARBA" id="ARBA00000085"/>
    </source>
</evidence>